<evidence type="ECO:0000313" key="2">
    <source>
        <dbReference type="Proteomes" id="UP001465153"/>
    </source>
</evidence>
<organism evidence="1 2">
    <name type="scientific">Sessilibacter corallicola</name>
    <dbReference type="NCBI Taxonomy" id="2904075"/>
    <lineage>
        <taxon>Bacteria</taxon>
        <taxon>Pseudomonadati</taxon>
        <taxon>Pseudomonadota</taxon>
        <taxon>Gammaproteobacteria</taxon>
        <taxon>Cellvibrionales</taxon>
        <taxon>Cellvibrionaceae</taxon>
        <taxon>Sessilibacter</taxon>
    </lineage>
</organism>
<dbReference type="NCBIfam" id="NF047389">
    <property type="entry name" value="ATPase_Sll1717"/>
    <property type="match status" value="1"/>
</dbReference>
<sequence length="525" mass="60467">MDNANRLPFGDPDGARALLEDVLDGFVEFENDPVWGGISANPSNRNIRVFVGKKGAGKTVYLRYFQDSTRAENAIFSAGVEEDTPSTEFIRTFSEYFNSESLTESWRLAWRSALLCSLASHLLYKKYFKDYLSDKDRNDLLKFQDLLCSSQYPQSPYSELTRIISSIPDRDHFNTFISRNDWHGFQSILSDLLKKCPPIFFYIDAVDEEFSHAPMEWLRCQKGLFYAVMRLLRVGTSIGGRFHIVIAIRDIVLSSVLQSEHAGRYRNTPHICKLNWNEKSIAHFFNKKIERLSSNYFSNKGEKTLESFLGLKKIVNLNRGISEEPMSYLLRHTRLIPRDIVELGNALAEAKLRKNSGYFTNSDEWEAEVRRCVSICSRRFAEDQLTICGNQIASFDAPQRSGMHRYSEFYTSTEEYIETRSKDLIDAINDIGKDLINNSELSSAEEGIKTAIGESHYDVLSILWQNGMLGYKSPVNEKYYEFYTLSDNDEFLLPRDKDSYVLHSCLLDLCDLRVVTKIPVKQRPF</sequence>
<comment type="caution">
    <text evidence="1">The sequence shown here is derived from an EMBL/GenBank/DDBJ whole genome shotgun (WGS) entry which is preliminary data.</text>
</comment>
<dbReference type="EMBL" id="BAABWN010000006">
    <property type="protein sequence ID" value="GAA6168141.1"/>
    <property type="molecule type" value="Genomic_DNA"/>
</dbReference>
<gene>
    <name evidence="1" type="ORF">NBRC116591_19520</name>
</gene>
<accession>A0ABQ0A917</accession>
<protein>
    <submittedName>
        <fullName evidence="1">Uncharacterized protein</fullName>
    </submittedName>
</protein>
<dbReference type="InterPro" id="IPR059206">
    <property type="entry name" value="Sll1717-like"/>
</dbReference>
<evidence type="ECO:0000313" key="1">
    <source>
        <dbReference type="EMBL" id="GAA6168141.1"/>
    </source>
</evidence>
<dbReference type="RefSeq" id="WP_353302810.1">
    <property type="nucleotide sequence ID" value="NZ_BAABWN010000006.1"/>
</dbReference>
<proteinExistence type="predicted"/>
<name>A0ABQ0A917_9GAMM</name>
<keyword evidence="2" id="KW-1185">Reference proteome</keyword>
<reference evidence="1 2" key="1">
    <citation type="submission" date="2024-04" db="EMBL/GenBank/DDBJ databases">
        <title>Draft genome sequence of Sessilibacter corallicola NBRC 116591.</title>
        <authorList>
            <person name="Miyakawa T."/>
            <person name="Kusuya Y."/>
            <person name="Miura T."/>
        </authorList>
    </citation>
    <scope>NUCLEOTIDE SEQUENCE [LARGE SCALE GENOMIC DNA]</scope>
    <source>
        <strain evidence="1 2">KU-00831-HH</strain>
    </source>
</reference>
<dbReference type="Proteomes" id="UP001465153">
    <property type="component" value="Unassembled WGS sequence"/>
</dbReference>